<proteinExistence type="predicted"/>
<keyword evidence="2" id="KW-0812">Transmembrane</keyword>
<keyword evidence="4" id="KW-1185">Reference proteome</keyword>
<evidence type="ECO:0000313" key="3">
    <source>
        <dbReference type="EMBL" id="QHN37536.1"/>
    </source>
</evidence>
<evidence type="ECO:0000256" key="1">
    <source>
        <dbReference type="SAM" id="MobiDB-lite"/>
    </source>
</evidence>
<evidence type="ECO:0000313" key="4">
    <source>
        <dbReference type="Proteomes" id="UP001059836"/>
    </source>
</evidence>
<keyword evidence="2" id="KW-0472">Membrane</keyword>
<feature type="transmembrane region" description="Helical" evidence="2">
    <location>
        <begin position="51"/>
        <end position="70"/>
    </location>
</feature>
<reference evidence="3" key="1">
    <citation type="journal article" date="2021" name="Nat. Microbiol.">
        <title>Cocultivation of an ultrasmall environmental parasitic bacterium with lytic ability against bacteria associated with wastewater foams.</title>
        <authorList>
            <person name="Batinovic S."/>
            <person name="Rose J.J.A."/>
            <person name="Ratcliffe J."/>
            <person name="Seviour R.J."/>
            <person name="Petrovski S."/>
        </authorList>
    </citation>
    <scope>NUCLEOTIDE SEQUENCE</scope>
    <source>
        <strain evidence="3">CON9</strain>
    </source>
</reference>
<dbReference type="EMBL" id="CP045809">
    <property type="protein sequence ID" value="QHN37536.1"/>
    <property type="molecule type" value="Genomic_DNA"/>
</dbReference>
<name>A0ABX6IR27_9ACTN</name>
<evidence type="ECO:0000256" key="2">
    <source>
        <dbReference type="SAM" id="Phobius"/>
    </source>
</evidence>
<gene>
    <name evidence="3" type="ORF">GII31_12220</name>
</gene>
<accession>A0ABX6IR27</accession>
<protein>
    <submittedName>
        <fullName evidence="3">Uncharacterized protein</fullName>
    </submittedName>
</protein>
<sequence>MTRTRTPPIAVTARTEYLDRTHRALLFAQLVLTGLAVATLVTLNILGTEPVVSTAVVGGLIGVGLLAGAAGRYRRRHAVLVTVDSDTVYFGNEHHHLVSRPLSELAAVDFRPIATTTSTMSTDRARDLRVAGHPVLRLIFVRAPEESADGIPAGWVRPAQPVEEVWDVALDPADPVAAEIVSRLGAVVPRGGSAAPADPWRAEPSDPTPADGAPSPDSDGPRIGDAGSDAAAIRLWEDSVRRHDAVLIAYGRYELDTESLLRFPAVTDVTRDEVQTFHDALDDANALRSDEYPADRARAEAYQTAVRGLRRAWVACESAGRAAGTGYLDAPTRKDLGTALKLYRHAEASPVAAEQATYYGRVRDIVTTLTEQAQIHPPRTVIDELNSVTRRALEGGTPGG</sequence>
<feature type="region of interest" description="Disordered" evidence="1">
    <location>
        <begin position="192"/>
        <end position="226"/>
    </location>
</feature>
<feature type="transmembrane region" description="Helical" evidence="2">
    <location>
        <begin position="24"/>
        <end position="45"/>
    </location>
</feature>
<dbReference type="Proteomes" id="UP001059836">
    <property type="component" value="Chromosome"/>
</dbReference>
<organism evidence="3 4">
    <name type="scientific">Gordonia pseudamarae</name>
    <dbReference type="NCBI Taxonomy" id="2831662"/>
    <lineage>
        <taxon>Bacteria</taxon>
        <taxon>Bacillati</taxon>
        <taxon>Actinomycetota</taxon>
        <taxon>Actinomycetes</taxon>
        <taxon>Mycobacteriales</taxon>
        <taxon>Gordoniaceae</taxon>
        <taxon>Gordonia</taxon>
    </lineage>
</organism>
<keyword evidence="2" id="KW-1133">Transmembrane helix</keyword>